<protein>
    <submittedName>
        <fullName evidence="1">Uncharacterized protein</fullName>
    </submittedName>
</protein>
<dbReference type="AlphaFoldDB" id="A0AB34K8P5"/>
<proteinExistence type="predicted"/>
<comment type="caution">
    <text evidence="1">The sequence shown here is derived from an EMBL/GenBank/DDBJ whole genome shotgun (WGS) entry which is preliminary data.</text>
</comment>
<sequence length="95" mass="10322">MSRLGARGAEVVKDESARWDTVEVMLVGDFDDRHVTVVYRNEGSGGWEPWVAVAESAALRRRGLSGKGLYTLRALAASRPTAIGRTRPSRISGHA</sequence>
<keyword evidence="2" id="KW-1185">Reference proteome</keyword>
<organism evidence="1 2">
    <name type="scientific">Prymnesium parvum</name>
    <name type="common">Toxic golden alga</name>
    <dbReference type="NCBI Taxonomy" id="97485"/>
    <lineage>
        <taxon>Eukaryota</taxon>
        <taxon>Haptista</taxon>
        <taxon>Haptophyta</taxon>
        <taxon>Prymnesiophyceae</taxon>
        <taxon>Prymnesiales</taxon>
        <taxon>Prymnesiaceae</taxon>
        <taxon>Prymnesium</taxon>
    </lineage>
</organism>
<evidence type="ECO:0000313" key="1">
    <source>
        <dbReference type="EMBL" id="KAL1529030.1"/>
    </source>
</evidence>
<dbReference type="Proteomes" id="UP001515480">
    <property type="component" value="Unassembled WGS sequence"/>
</dbReference>
<reference evidence="1 2" key="1">
    <citation type="journal article" date="2024" name="Science">
        <title>Giant polyketide synthase enzymes in the biosynthesis of giant marine polyether toxins.</title>
        <authorList>
            <person name="Fallon T.R."/>
            <person name="Shende V.V."/>
            <person name="Wierzbicki I.H."/>
            <person name="Pendleton A.L."/>
            <person name="Watervoot N.F."/>
            <person name="Auber R.P."/>
            <person name="Gonzalez D.J."/>
            <person name="Wisecaver J.H."/>
            <person name="Moore B.S."/>
        </authorList>
    </citation>
    <scope>NUCLEOTIDE SEQUENCE [LARGE SCALE GENOMIC DNA]</scope>
    <source>
        <strain evidence="1 2">12B1</strain>
    </source>
</reference>
<evidence type="ECO:0000313" key="2">
    <source>
        <dbReference type="Proteomes" id="UP001515480"/>
    </source>
</evidence>
<name>A0AB34K8P5_PRYPA</name>
<gene>
    <name evidence="1" type="ORF">AB1Y20_010350</name>
</gene>
<accession>A0AB34K8P5</accession>
<dbReference type="EMBL" id="JBGBPQ010000002">
    <property type="protein sequence ID" value="KAL1529030.1"/>
    <property type="molecule type" value="Genomic_DNA"/>
</dbReference>